<name>A0A7J6LD73_PERCH</name>
<keyword evidence="3" id="KW-1185">Reference proteome</keyword>
<accession>A0A7J6LD73</accession>
<protein>
    <submittedName>
        <fullName evidence="2">Uncharacterized protein</fullName>
    </submittedName>
</protein>
<sequence length="179" mass="19799">MSTYTSAVAGDGVGTMIVRVGSSSALVNGGLLDRYGELSEGMPLTMQCIQGPILIVVADLIAQRLSGAKRIDITRCVRAALCQLFVFGNRGVDQCDRDMVDKFVPSISDPLVASLSYCPTQTVYVNMYYIPKHLRLLVLLLVNIPWTAFLCTMQSRKPEERGKELARLDKQDEEKKHSE</sequence>
<dbReference type="EMBL" id="JAAPAO010000556">
    <property type="protein sequence ID" value="KAF4657172.1"/>
    <property type="molecule type" value="Genomic_DNA"/>
</dbReference>
<proteinExistence type="predicted"/>
<dbReference type="OrthoDB" id="430207at2759"/>
<comment type="caution">
    <text evidence="2">The sequence shown here is derived from an EMBL/GenBank/DDBJ whole genome shotgun (WGS) entry which is preliminary data.</text>
</comment>
<dbReference type="AlphaFoldDB" id="A0A7J6LD73"/>
<organism evidence="2 3">
    <name type="scientific">Perkinsus chesapeaki</name>
    <name type="common">Clam parasite</name>
    <name type="synonym">Perkinsus andrewsi</name>
    <dbReference type="NCBI Taxonomy" id="330153"/>
    <lineage>
        <taxon>Eukaryota</taxon>
        <taxon>Sar</taxon>
        <taxon>Alveolata</taxon>
        <taxon>Perkinsozoa</taxon>
        <taxon>Perkinsea</taxon>
        <taxon>Perkinsida</taxon>
        <taxon>Perkinsidae</taxon>
        <taxon>Perkinsus</taxon>
    </lineage>
</organism>
<evidence type="ECO:0000313" key="2">
    <source>
        <dbReference type="EMBL" id="KAF4657172.1"/>
    </source>
</evidence>
<reference evidence="2 3" key="1">
    <citation type="submission" date="2020-04" db="EMBL/GenBank/DDBJ databases">
        <title>Perkinsus chesapeaki whole genome sequence.</title>
        <authorList>
            <person name="Bogema D.R."/>
        </authorList>
    </citation>
    <scope>NUCLEOTIDE SEQUENCE [LARGE SCALE GENOMIC DNA]</scope>
    <source>
        <strain evidence="2">ATCC PRA-425</strain>
    </source>
</reference>
<dbReference type="Proteomes" id="UP000591131">
    <property type="component" value="Unassembled WGS sequence"/>
</dbReference>
<evidence type="ECO:0000256" key="1">
    <source>
        <dbReference type="SAM" id="MobiDB-lite"/>
    </source>
</evidence>
<feature type="region of interest" description="Disordered" evidence="1">
    <location>
        <begin position="159"/>
        <end position="179"/>
    </location>
</feature>
<evidence type="ECO:0000313" key="3">
    <source>
        <dbReference type="Proteomes" id="UP000591131"/>
    </source>
</evidence>
<gene>
    <name evidence="2" type="ORF">FOL47_008567</name>
</gene>